<feature type="transmembrane region" description="Helical" evidence="1">
    <location>
        <begin position="58"/>
        <end position="78"/>
    </location>
</feature>
<evidence type="ECO:0000313" key="2">
    <source>
        <dbReference type="EMBL" id="OBA89664.1"/>
    </source>
</evidence>
<feature type="transmembrane region" description="Helical" evidence="1">
    <location>
        <begin position="184"/>
        <end position="206"/>
    </location>
</feature>
<dbReference type="AlphaFoldDB" id="A0A1A0MVW6"/>
<feature type="transmembrane region" description="Helical" evidence="1">
    <location>
        <begin position="90"/>
        <end position="109"/>
    </location>
</feature>
<dbReference type="OrthoDB" id="3276839at2"/>
<feature type="transmembrane region" description="Helical" evidence="1">
    <location>
        <begin position="12"/>
        <end position="29"/>
    </location>
</feature>
<gene>
    <name evidence="2" type="ORF">A5642_14710</name>
</gene>
<feature type="transmembrane region" description="Helical" evidence="1">
    <location>
        <begin position="270"/>
        <end position="296"/>
    </location>
</feature>
<feature type="transmembrane region" description="Helical" evidence="1">
    <location>
        <begin position="308"/>
        <end position="328"/>
    </location>
</feature>
<keyword evidence="1" id="KW-0812">Transmembrane</keyword>
<reference evidence="2 3" key="1">
    <citation type="submission" date="2016-06" db="EMBL/GenBank/DDBJ databases">
        <authorList>
            <person name="Kjaerup R.B."/>
            <person name="Dalgaard T.S."/>
            <person name="Juul-Madsen H.R."/>
        </authorList>
    </citation>
    <scope>NUCLEOTIDE SEQUENCE [LARGE SCALE GENOMIC DNA]</scope>
    <source>
        <strain evidence="2 3">1199456.5</strain>
    </source>
</reference>
<accession>A0A1A0MVW6</accession>
<dbReference type="RefSeq" id="WP_064858173.1">
    <property type="nucleotide sequence ID" value="NZ_LZSF01000073.1"/>
</dbReference>
<feature type="transmembrane region" description="Helical" evidence="1">
    <location>
        <begin position="218"/>
        <end position="242"/>
    </location>
</feature>
<protein>
    <submittedName>
        <fullName evidence="2">ABC transporter</fullName>
    </submittedName>
</protein>
<evidence type="ECO:0000313" key="3">
    <source>
        <dbReference type="Proteomes" id="UP000093962"/>
    </source>
</evidence>
<keyword evidence="1" id="KW-0472">Membrane</keyword>
<dbReference type="Proteomes" id="UP000093962">
    <property type="component" value="Unassembled WGS sequence"/>
</dbReference>
<organism evidence="2 3">
    <name type="scientific">Mycolicibacterium mucogenicum</name>
    <name type="common">Mycobacterium mucogenicum</name>
    <dbReference type="NCBI Taxonomy" id="56689"/>
    <lineage>
        <taxon>Bacteria</taxon>
        <taxon>Bacillati</taxon>
        <taxon>Actinomycetota</taxon>
        <taxon>Actinomycetes</taxon>
        <taxon>Mycobacteriales</taxon>
        <taxon>Mycobacteriaceae</taxon>
        <taxon>Mycolicibacterium</taxon>
    </lineage>
</organism>
<name>A0A1A0MVW6_MYCMU</name>
<sequence length="565" mass="61291">MTRQISDRRLKVSIYFTTFAGYVAVGYWLQVRHGFILGDALSRVSAAQSVLFSRDPHLAAIGFIFTPLSALLQIPAIALGEIWPDITERAFSGSLMSATFMAGAAVQILGMGTDRGLARTYTLAITGLFAVNPMILFYGSNGMSEAPFVFFISWAVRRLILWMRDDDVHHLVTAGGIAMGLAYLTRYDALACVTAAGVVVGATTYVRARRAPRVRRAILDLLMVSGPGMVAFVGWAAISWLITGEAFAQFTSQYGNTAILAQSGQSTPTFGAGLGFAATCTTLLAPALIPIGLCAVSRRWRRPTWGVLMPPVAIYGAALSFQSLSYATGSTFPFLRFYIVAIPLTVCLAMLAVPEKTAAPVKRRGRYAPTPPPPHVVARRYPRTVPAFVVVMLVIALPITIWGMRQPGYAPQEYALGAILSPQPDNVSGREATEQRIAATFSTEREIAHYLDDLALPEGSVIVDTEYGFAIIAASHRPKTFVVPSDFDFVTDLNDPVHNGITYLLTVPRTGRGTVDALNLRYPTLYDTGADIAALALEIPNIGDNQPNWRLYRVNQTATDRAEAQ</sequence>
<evidence type="ECO:0000256" key="1">
    <source>
        <dbReference type="SAM" id="Phobius"/>
    </source>
</evidence>
<feature type="transmembrane region" description="Helical" evidence="1">
    <location>
        <begin position="334"/>
        <end position="354"/>
    </location>
</feature>
<comment type="caution">
    <text evidence="2">The sequence shown here is derived from an EMBL/GenBank/DDBJ whole genome shotgun (WGS) entry which is preliminary data.</text>
</comment>
<feature type="transmembrane region" description="Helical" evidence="1">
    <location>
        <begin position="385"/>
        <end position="404"/>
    </location>
</feature>
<keyword evidence="1" id="KW-1133">Transmembrane helix</keyword>
<proteinExistence type="predicted"/>
<dbReference type="EMBL" id="LZSF01000073">
    <property type="protein sequence ID" value="OBA89664.1"/>
    <property type="molecule type" value="Genomic_DNA"/>
</dbReference>